<keyword evidence="2" id="KW-1185">Reference proteome</keyword>
<dbReference type="STRING" id="1188229.GlitD10_0351"/>
<dbReference type="AlphaFoldDB" id="A0A1J0A9R9"/>
<dbReference type="EMBL" id="CP017675">
    <property type="protein sequence ID" value="APB32661.1"/>
    <property type="molecule type" value="Genomic_DNA"/>
</dbReference>
<evidence type="ECO:0000313" key="1">
    <source>
        <dbReference type="EMBL" id="APB32661.1"/>
    </source>
</evidence>
<dbReference type="OrthoDB" id="467345at2"/>
<reference evidence="1 2" key="1">
    <citation type="submission" date="2016-10" db="EMBL/GenBank/DDBJ databases">
        <title>Description of Gloeomargarita lithophora gen. nov., sp. nov., a thylakoid-bearing basal-branching cyanobacterium with intracellular carbonates, and proposal for Gloeomargaritales ord. nov.</title>
        <authorList>
            <person name="Moreira D."/>
            <person name="Tavera R."/>
            <person name="Benzerara K."/>
            <person name="Skouri-Panet F."/>
            <person name="Couradeau E."/>
            <person name="Gerard E."/>
            <person name="Loussert C."/>
            <person name="Novelo E."/>
            <person name="Zivanovic Y."/>
            <person name="Lopez-Garcia P."/>
        </authorList>
    </citation>
    <scope>NUCLEOTIDE SEQUENCE [LARGE SCALE GENOMIC DNA]</scope>
    <source>
        <strain evidence="1 2">D10</strain>
    </source>
</reference>
<dbReference type="KEGG" id="glt:GlitD10_0351"/>
<dbReference type="RefSeq" id="WP_071453358.1">
    <property type="nucleotide sequence ID" value="NZ_CP017675.1"/>
</dbReference>
<proteinExistence type="predicted"/>
<evidence type="ECO:0000313" key="2">
    <source>
        <dbReference type="Proteomes" id="UP000180235"/>
    </source>
</evidence>
<gene>
    <name evidence="1" type="ORF">GlitD10_0351</name>
</gene>
<sequence>MSEMPFDSDSYCDPGDELLPEYHFDYQKVKPNRFASGERPLLKVVVLDEDVAQVFRTPEAVNRVLRALIETMPQGSV</sequence>
<organism evidence="1 2">
    <name type="scientific">Gloeomargarita lithophora Alchichica-D10</name>
    <dbReference type="NCBI Taxonomy" id="1188229"/>
    <lineage>
        <taxon>Bacteria</taxon>
        <taxon>Bacillati</taxon>
        <taxon>Cyanobacteriota</taxon>
        <taxon>Cyanophyceae</taxon>
        <taxon>Gloeomargaritales</taxon>
        <taxon>Gloeomargaritaceae</taxon>
        <taxon>Gloeomargarita</taxon>
    </lineage>
</organism>
<protein>
    <submittedName>
        <fullName evidence="1">Uncharacterized protein</fullName>
    </submittedName>
</protein>
<dbReference type="Proteomes" id="UP000180235">
    <property type="component" value="Chromosome"/>
</dbReference>
<accession>A0A1J0A9R9</accession>
<name>A0A1J0A9R9_9CYAN</name>